<dbReference type="Pfam" id="PF01135">
    <property type="entry name" value="PCMT"/>
    <property type="match status" value="1"/>
</dbReference>
<evidence type="ECO:0000313" key="4">
    <source>
        <dbReference type="EMBL" id="MET1489216.1"/>
    </source>
</evidence>
<gene>
    <name evidence="4" type="ORF">ABVT11_05225</name>
</gene>
<name>A0ABV2CMV1_9RHOO</name>
<comment type="similarity">
    <text evidence="1">Belongs to the methyltransferase superfamily. L-isoaspartyl/D-aspartyl protein methyltransferase family.</text>
</comment>
<dbReference type="InterPro" id="IPR029063">
    <property type="entry name" value="SAM-dependent_MTases_sf"/>
</dbReference>
<dbReference type="Proteomes" id="UP001548590">
    <property type="component" value="Unassembled WGS sequence"/>
</dbReference>
<protein>
    <recommendedName>
        <fullName evidence="2">Protein-L-isoaspartate O-methyltransferase</fullName>
    </recommendedName>
    <alternativeName>
        <fullName evidence="3">Protein L-isoaspartyl methyltransferase</fullName>
    </alternativeName>
</protein>
<dbReference type="SUPFAM" id="SSF53335">
    <property type="entry name" value="S-adenosyl-L-methionine-dependent methyltransferases"/>
    <property type="match status" value="1"/>
</dbReference>
<dbReference type="RefSeq" id="WP_345924404.1">
    <property type="nucleotide sequence ID" value="NZ_JBDIVF010000001.1"/>
</dbReference>
<evidence type="ECO:0000256" key="1">
    <source>
        <dbReference type="ARBA" id="ARBA00005369"/>
    </source>
</evidence>
<dbReference type="Gene3D" id="3.40.50.150">
    <property type="entry name" value="Vaccinia Virus protein VP39"/>
    <property type="match status" value="1"/>
</dbReference>
<organism evidence="4 5">
    <name type="scientific">Uliginosibacterium paludis</name>
    <dbReference type="NCBI Taxonomy" id="1615952"/>
    <lineage>
        <taxon>Bacteria</taxon>
        <taxon>Pseudomonadati</taxon>
        <taxon>Pseudomonadota</taxon>
        <taxon>Betaproteobacteria</taxon>
        <taxon>Rhodocyclales</taxon>
        <taxon>Zoogloeaceae</taxon>
        <taxon>Uliginosibacterium</taxon>
    </lineage>
</organism>
<keyword evidence="5" id="KW-1185">Reference proteome</keyword>
<evidence type="ECO:0000313" key="5">
    <source>
        <dbReference type="Proteomes" id="UP001548590"/>
    </source>
</evidence>
<dbReference type="EMBL" id="JBEWLZ010000002">
    <property type="protein sequence ID" value="MET1489216.1"/>
    <property type="molecule type" value="Genomic_DNA"/>
</dbReference>
<sequence>MDIERARFNMIEQTIHPAVPIDPQTAETLRLVKRERFVPEALRSLAFADVALPLGGGEHMLKPEVIGRLLLAVSPQRGESVLLIGAGSGYLAALLAVHADSVHCMEIDPGLAATAEARLLRAGVSNVTVEEGNGLAGCAECAPYDLIVASGAVQSIPAAWLDQLKPGGRLFAFVGQAPVMRARLMQRLPAGGFRSKTVFETLVDPLRAQHAGAFVF</sequence>
<accession>A0ABV2CMV1</accession>
<comment type="caution">
    <text evidence="4">The sequence shown here is derived from an EMBL/GenBank/DDBJ whole genome shotgun (WGS) entry which is preliminary data.</text>
</comment>
<proteinExistence type="inferred from homology"/>
<dbReference type="PANTHER" id="PTHR11579">
    <property type="entry name" value="PROTEIN-L-ISOASPARTATE O-METHYLTRANSFERASE"/>
    <property type="match status" value="1"/>
</dbReference>
<evidence type="ECO:0000256" key="3">
    <source>
        <dbReference type="ARBA" id="ARBA00030757"/>
    </source>
</evidence>
<dbReference type="InterPro" id="IPR000682">
    <property type="entry name" value="PCMT"/>
</dbReference>
<dbReference type="PANTHER" id="PTHR11579:SF18">
    <property type="entry name" value="PROTEIN-L-ISOASPARTATE O-METHYLTRANSFERASE"/>
    <property type="match status" value="1"/>
</dbReference>
<dbReference type="CDD" id="cd02440">
    <property type="entry name" value="AdoMet_MTases"/>
    <property type="match status" value="1"/>
</dbReference>
<evidence type="ECO:0000256" key="2">
    <source>
        <dbReference type="ARBA" id="ARBA00013346"/>
    </source>
</evidence>
<reference evidence="4 5" key="1">
    <citation type="submission" date="2024-07" db="EMBL/GenBank/DDBJ databases">
        <title>Uliginosibacterium paludis KCTC:42655.</title>
        <authorList>
            <person name="Kim M.K."/>
        </authorList>
    </citation>
    <scope>NUCLEOTIDE SEQUENCE [LARGE SCALE GENOMIC DNA]</scope>
    <source>
        <strain evidence="4 5">KCTC 42655</strain>
    </source>
</reference>